<feature type="site" description="Interaction with tRNA" evidence="11">
    <location>
        <position position="130"/>
    </location>
</feature>
<dbReference type="Gene3D" id="2.30.30.280">
    <property type="entry name" value="Adenine nucleotide alpha hydrolases-like domains"/>
    <property type="match status" value="1"/>
</dbReference>
<dbReference type="InterPro" id="IPR046885">
    <property type="entry name" value="MnmA-like_C"/>
</dbReference>
<dbReference type="GO" id="GO:0000049">
    <property type="term" value="F:tRNA binding"/>
    <property type="evidence" value="ECO:0007669"/>
    <property type="project" value="UniProtKB-KW"/>
</dbReference>
<dbReference type="CDD" id="cd01998">
    <property type="entry name" value="MnmA_TRMU-like"/>
    <property type="match status" value="1"/>
</dbReference>
<dbReference type="FunFam" id="3.40.50.620:FF:000115">
    <property type="entry name" value="tRNA-specific 2-thiouridylase MnmA"/>
    <property type="match status" value="1"/>
</dbReference>
<dbReference type="AlphaFoldDB" id="A0A1I3AB80"/>
<keyword evidence="6 11" id="KW-0067">ATP-binding</keyword>
<dbReference type="Pfam" id="PF20258">
    <property type="entry name" value="tRNA_Me_trans_C"/>
    <property type="match status" value="1"/>
</dbReference>
<feature type="site" description="Interaction with tRNA" evidence="11">
    <location>
        <position position="342"/>
    </location>
</feature>
<evidence type="ECO:0000256" key="11">
    <source>
        <dbReference type="HAMAP-Rule" id="MF_00144"/>
    </source>
</evidence>
<dbReference type="InterPro" id="IPR014729">
    <property type="entry name" value="Rossmann-like_a/b/a_fold"/>
</dbReference>
<feature type="binding site" evidence="11">
    <location>
        <position position="129"/>
    </location>
    <ligand>
        <name>ATP</name>
        <dbReference type="ChEBI" id="CHEBI:30616"/>
    </ligand>
</feature>
<dbReference type="GO" id="GO:0002143">
    <property type="term" value="P:tRNA wobble position uridine thiolation"/>
    <property type="evidence" value="ECO:0007669"/>
    <property type="project" value="TreeGrafter"/>
</dbReference>
<sequence length="363" mass="41476">MMGKKVLLGMSGGVDSSVAAYLLKQEGYQVIGVTMQIWPEEKEETNQPDNSCCSLSAVEDARRVANHLDIPFYVMNFKDYFQEKVIDYFVDEYRNGRTPNPCIACNRYVKFEELLRKALQLNCDYVATGHYATIEKEEKTGRYMLKKSVTETKDQTYALYNMTQFQLQHTLMPLGKYHKEDIRELAKTLQLPVADKAESQEICFVSDNNYGRFIEEYQQQKSEEGSFIDHHGKVVGTHKGIIHYTIGQRRGLHLALGYPAYVTKIDPTSNTVHVGPLEKLFSKGLIAKDLNFIPFEELKEEMDVTVKIRYNAKDVPATLYRIQPDKVKVIFETPQKAVTAGQSVVFYDNQIVIGGGRIMHPID</sequence>
<dbReference type="Proteomes" id="UP000199287">
    <property type="component" value="Unassembled WGS sequence"/>
</dbReference>
<dbReference type="Gene3D" id="2.40.30.10">
    <property type="entry name" value="Translation factors"/>
    <property type="match status" value="1"/>
</dbReference>
<feature type="domain" description="tRNA-specific 2-thiouridylase MnmA-like central" evidence="13">
    <location>
        <begin position="212"/>
        <end position="275"/>
    </location>
</feature>
<comment type="catalytic activity">
    <reaction evidence="9 11">
        <text>S-sulfanyl-L-cysteinyl-[protein] + uridine(34) in tRNA + AH2 + ATP = 2-thiouridine(34) in tRNA + L-cysteinyl-[protein] + A + AMP + diphosphate + H(+)</text>
        <dbReference type="Rhea" id="RHEA:47032"/>
        <dbReference type="Rhea" id="RHEA-COMP:10131"/>
        <dbReference type="Rhea" id="RHEA-COMP:11726"/>
        <dbReference type="Rhea" id="RHEA-COMP:11727"/>
        <dbReference type="Rhea" id="RHEA-COMP:11728"/>
        <dbReference type="ChEBI" id="CHEBI:13193"/>
        <dbReference type="ChEBI" id="CHEBI:15378"/>
        <dbReference type="ChEBI" id="CHEBI:17499"/>
        <dbReference type="ChEBI" id="CHEBI:29950"/>
        <dbReference type="ChEBI" id="CHEBI:30616"/>
        <dbReference type="ChEBI" id="CHEBI:33019"/>
        <dbReference type="ChEBI" id="CHEBI:61963"/>
        <dbReference type="ChEBI" id="CHEBI:65315"/>
        <dbReference type="ChEBI" id="CHEBI:87170"/>
        <dbReference type="ChEBI" id="CHEBI:456215"/>
        <dbReference type="EC" id="2.8.1.13"/>
    </reaction>
</comment>
<keyword evidence="4 11" id="KW-0819">tRNA processing</keyword>
<dbReference type="Gene3D" id="3.40.50.620">
    <property type="entry name" value="HUPs"/>
    <property type="match status" value="1"/>
</dbReference>
<evidence type="ECO:0000256" key="8">
    <source>
        <dbReference type="ARBA" id="ARBA00023157"/>
    </source>
</evidence>
<feature type="domain" description="tRNA-specific 2-thiouridylase MnmA-like C-terminal" evidence="12">
    <location>
        <begin position="282"/>
        <end position="358"/>
    </location>
</feature>
<dbReference type="FunFam" id="2.40.30.10:FF:000023">
    <property type="entry name" value="tRNA-specific 2-thiouridylase MnmA"/>
    <property type="match status" value="1"/>
</dbReference>
<dbReference type="InterPro" id="IPR046884">
    <property type="entry name" value="MnmA-like_central"/>
</dbReference>
<evidence type="ECO:0000259" key="13">
    <source>
        <dbReference type="Pfam" id="PF20259"/>
    </source>
</evidence>
<feature type="binding site" evidence="11">
    <location>
        <position position="35"/>
    </location>
    <ligand>
        <name>ATP</name>
        <dbReference type="ChEBI" id="CHEBI:30616"/>
    </ligand>
</feature>
<evidence type="ECO:0000256" key="5">
    <source>
        <dbReference type="ARBA" id="ARBA00022741"/>
    </source>
</evidence>
<dbReference type="Pfam" id="PF03054">
    <property type="entry name" value="tRNA_Me_trans"/>
    <property type="match status" value="1"/>
</dbReference>
<dbReference type="NCBIfam" id="TIGR00420">
    <property type="entry name" value="trmU"/>
    <property type="match status" value="1"/>
</dbReference>
<comment type="caution">
    <text evidence="11">Lacks conserved residue(s) required for the propagation of feature annotation.</text>
</comment>
<dbReference type="Pfam" id="PF20259">
    <property type="entry name" value="tRNA_Me_trans_M"/>
    <property type="match status" value="1"/>
</dbReference>
<organism evidence="14 15">
    <name type="scientific">Tindallia magadiensis</name>
    <dbReference type="NCBI Taxonomy" id="69895"/>
    <lineage>
        <taxon>Bacteria</taxon>
        <taxon>Bacillati</taxon>
        <taxon>Bacillota</taxon>
        <taxon>Clostridia</taxon>
        <taxon>Peptostreptococcales</taxon>
        <taxon>Tindalliaceae</taxon>
        <taxon>Tindallia</taxon>
    </lineage>
</organism>
<evidence type="ECO:0000256" key="9">
    <source>
        <dbReference type="ARBA" id="ARBA00051542"/>
    </source>
</evidence>
<keyword evidence="8" id="KW-1015">Disulfide bond</keyword>
<evidence type="ECO:0000256" key="7">
    <source>
        <dbReference type="ARBA" id="ARBA00022884"/>
    </source>
</evidence>
<dbReference type="PANTHER" id="PTHR11933">
    <property type="entry name" value="TRNA 5-METHYLAMINOMETHYL-2-THIOURIDYLATE -METHYLTRANSFERASE"/>
    <property type="match status" value="1"/>
</dbReference>
<dbReference type="STRING" id="69895.SAMN05192551_101110"/>
<keyword evidence="5 11" id="KW-0547">Nucleotide-binding</keyword>
<feature type="region of interest" description="Interaction with tRNA" evidence="11">
    <location>
        <begin position="309"/>
        <end position="310"/>
    </location>
</feature>
<evidence type="ECO:0000256" key="4">
    <source>
        <dbReference type="ARBA" id="ARBA00022694"/>
    </source>
</evidence>
<dbReference type="FunFam" id="2.30.30.280:FF:000001">
    <property type="entry name" value="tRNA-specific 2-thiouridylase MnmA"/>
    <property type="match status" value="1"/>
</dbReference>
<feature type="binding site" evidence="11">
    <location>
        <begin position="9"/>
        <end position="16"/>
    </location>
    <ligand>
        <name>ATP</name>
        <dbReference type="ChEBI" id="CHEBI:30616"/>
    </ligand>
</feature>
<feature type="active site" description="Nucleophile" evidence="11">
    <location>
        <position position="105"/>
    </location>
</feature>
<dbReference type="GO" id="GO:0103016">
    <property type="term" value="F:tRNA-uridine 2-sulfurtransferase activity"/>
    <property type="evidence" value="ECO:0007669"/>
    <property type="project" value="UniProtKB-EC"/>
</dbReference>
<dbReference type="GO" id="GO:0005524">
    <property type="term" value="F:ATP binding"/>
    <property type="evidence" value="ECO:0007669"/>
    <property type="project" value="UniProtKB-KW"/>
</dbReference>
<keyword evidence="1 11" id="KW-0963">Cytoplasm</keyword>
<dbReference type="NCBIfam" id="NF001138">
    <property type="entry name" value="PRK00143.1"/>
    <property type="match status" value="1"/>
</dbReference>
<dbReference type="OrthoDB" id="9800696at2"/>
<dbReference type="InterPro" id="IPR023382">
    <property type="entry name" value="MnmA-like_central_sf"/>
</dbReference>
<protein>
    <recommendedName>
        <fullName evidence="11">tRNA-specific 2-thiouridylase MnmA</fullName>
        <ecNumber evidence="11">2.8.1.13</ecNumber>
    </recommendedName>
</protein>
<dbReference type="EMBL" id="FOQA01000001">
    <property type="protein sequence ID" value="SFH47372.1"/>
    <property type="molecule type" value="Genomic_DNA"/>
</dbReference>
<comment type="subcellular location">
    <subcellularLocation>
        <location evidence="11">Cytoplasm</location>
    </subcellularLocation>
</comment>
<name>A0A1I3AB80_9FIRM</name>
<keyword evidence="3 11" id="KW-0808">Transferase</keyword>
<evidence type="ECO:0000256" key="3">
    <source>
        <dbReference type="ARBA" id="ARBA00022679"/>
    </source>
</evidence>
<evidence type="ECO:0000256" key="2">
    <source>
        <dbReference type="ARBA" id="ARBA00022555"/>
    </source>
</evidence>
<gene>
    <name evidence="11" type="primary">mnmA</name>
    <name evidence="14" type="ORF">SAMN05192551_101110</name>
</gene>
<dbReference type="GO" id="GO:0008168">
    <property type="term" value="F:methyltransferase activity"/>
    <property type="evidence" value="ECO:0007669"/>
    <property type="project" value="UniProtKB-KW"/>
</dbReference>
<dbReference type="HAMAP" id="MF_00144">
    <property type="entry name" value="tRNA_thiouridyl_MnmA"/>
    <property type="match status" value="1"/>
</dbReference>
<evidence type="ECO:0000259" key="12">
    <source>
        <dbReference type="Pfam" id="PF20258"/>
    </source>
</evidence>
<evidence type="ECO:0000256" key="10">
    <source>
        <dbReference type="ARBA" id="ARBA00056575"/>
    </source>
</evidence>
<feature type="region of interest" description="Interaction with tRNA" evidence="11">
    <location>
        <begin position="153"/>
        <end position="155"/>
    </location>
</feature>
<evidence type="ECO:0000313" key="14">
    <source>
        <dbReference type="EMBL" id="SFH47372.1"/>
    </source>
</evidence>
<proteinExistence type="inferred from homology"/>
<dbReference type="SUPFAM" id="SSF52402">
    <property type="entry name" value="Adenine nucleotide alpha hydrolases-like"/>
    <property type="match status" value="1"/>
</dbReference>
<comment type="function">
    <text evidence="10 11">Catalyzes the 2-thiolation of uridine at the wobble position (U34) of tRNA, leading to the formation of s(2)U34.</text>
</comment>
<evidence type="ECO:0000256" key="1">
    <source>
        <dbReference type="ARBA" id="ARBA00022490"/>
    </source>
</evidence>
<dbReference type="InterPro" id="IPR004506">
    <property type="entry name" value="MnmA-like"/>
</dbReference>
<reference evidence="15" key="1">
    <citation type="submission" date="2016-10" db="EMBL/GenBank/DDBJ databases">
        <authorList>
            <person name="Varghese N."/>
            <person name="Submissions S."/>
        </authorList>
    </citation>
    <scope>NUCLEOTIDE SEQUENCE [LARGE SCALE GENOMIC DNA]</scope>
    <source>
        <strain evidence="15">Z-7934</strain>
    </source>
</reference>
<evidence type="ECO:0000313" key="15">
    <source>
        <dbReference type="Proteomes" id="UP000199287"/>
    </source>
</evidence>
<dbReference type="GO" id="GO:0005737">
    <property type="term" value="C:cytoplasm"/>
    <property type="evidence" value="ECO:0007669"/>
    <property type="project" value="UniProtKB-SubCell"/>
</dbReference>
<accession>A0A1I3AB80</accession>
<keyword evidence="7 11" id="KW-0694">RNA-binding</keyword>
<feature type="active site" description="Cysteine persulfide intermediate" evidence="11">
    <location>
        <position position="203"/>
    </location>
</feature>
<keyword evidence="14" id="KW-0489">Methyltransferase</keyword>
<dbReference type="GO" id="GO:0032259">
    <property type="term" value="P:methylation"/>
    <property type="evidence" value="ECO:0007669"/>
    <property type="project" value="UniProtKB-KW"/>
</dbReference>
<dbReference type="EC" id="2.8.1.13" evidence="11"/>
<comment type="similarity">
    <text evidence="11">Belongs to the MnmA/TRMU family.</text>
</comment>
<keyword evidence="15" id="KW-1185">Reference proteome</keyword>
<dbReference type="PANTHER" id="PTHR11933:SF5">
    <property type="entry name" value="MITOCHONDRIAL TRNA-SPECIFIC 2-THIOURIDYLASE 1"/>
    <property type="match status" value="1"/>
</dbReference>
<keyword evidence="2 11" id="KW-0820">tRNA-binding</keyword>
<evidence type="ECO:0000256" key="6">
    <source>
        <dbReference type="ARBA" id="ARBA00022840"/>
    </source>
</evidence>